<dbReference type="EMBL" id="VIIS01001888">
    <property type="protein sequence ID" value="KAF0291333.1"/>
    <property type="molecule type" value="Genomic_DNA"/>
</dbReference>
<evidence type="ECO:0000256" key="12">
    <source>
        <dbReference type="ARBA" id="ARBA00023201"/>
    </source>
</evidence>
<dbReference type="InterPro" id="IPR000175">
    <property type="entry name" value="Na/ntran_symport"/>
</dbReference>
<evidence type="ECO:0000313" key="18">
    <source>
        <dbReference type="EMBL" id="KAF0291333.1"/>
    </source>
</evidence>
<dbReference type="InterPro" id="IPR037272">
    <property type="entry name" value="SNS_sf"/>
</dbReference>
<keyword evidence="9" id="KW-0406">Ion transport</keyword>
<keyword evidence="7 17" id="KW-1133">Transmembrane helix</keyword>
<keyword evidence="11" id="KW-0325">Glycoprotein</keyword>
<comment type="caution">
    <text evidence="18">The sequence shown here is derived from an EMBL/GenBank/DDBJ whole genome shotgun (WGS) entry which is preliminary data.</text>
</comment>
<reference evidence="18 19" key="1">
    <citation type="submission" date="2019-07" db="EMBL/GenBank/DDBJ databases">
        <title>Draft genome assembly of a fouling barnacle, Amphibalanus amphitrite (Darwin, 1854): The first reference genome for Thecostraca.</title>
        <authorList>
            <person name="Kim W."/>
        </authorList>
    </citation>
    <scope>NUCLEOTIDE SEQUENCE [LARGE SCALE GENOMIC DNA]</scope>
    <source>
        <strain evidence="18">SNU_AA5</strain>
        <tissue evidence="18">Soma without cirri and trophi</tissue>
    </source>
</reference>
<dbReference type="GO" id="GO:0046872">
    <property type="term" value="F:metal ion binding"/>
    <property type="evidence" value="ECO:0007669"/>
    <property type="project" value="UniProtKB-KW"/>
</dbReference>
<gene>
    <name evidence="18" type="ORF">FJT64_010512</name>
</gene>
<keyword evidence="12" id="KW-0739">Sodium transport</keyword>
<evidence type="ECO:0000256" key="7">
    <source>
        <dbReference type="ARBA" id="ARBA00022989"/>
    </source>
</evidence>
<feature type="compositionally biased region" description="Pro residues" evidence="16">
    <location>
        <begin position="337"/>
        <end position="361"/>
    </location>
</feature>
<evidence type="ECO:0000256" key="14">
    <source>
        <dbReference type="ARBA" id="ARBA00040215"/>
    </source>
</evidence>
<protein>
    <recommendedName>
        <fullName evidence="14">Sodium-dependent nutrient amino acid transporter 1</fullName>
    </recommendedName>
</protein>
<keyword evidence="3" id="KW-0813">Transport</keyword>
<evidence type="ECO:0000313" key="19">
    <source>
        <dbReference type="Proteomes" id="UP000440578"/>
    </source>
</evidence>
<dbReference type="SUPFAM" id="SSF161070">
    <property type="entry name" value="SNF-like"/>
    <property type="match status" value="1"/>
</dbReference>
<proteinExistence type="inferred from homology"/>
<keyword evidence="8 15" id="KW-0915">Sodium</keyword>
<keyword evidence="10 17" id="KW-0472">Membrane</keyword>
<evidence type="ECO:0000256" key="1">
    <source>
        <dbReference type="ARBA" id="ARBA00004141"/>
    </source>
</evidence>
<keyword evidence="4 17" id="KW-0812">Transmembrane</keyword>
<sequence>MARVLFPTALGRSSMAKIWTLVFFFTIAVLGAGSMAVHMACVISDLASTCQFKCHTAVACCLVLLFALGISAFFSLAGTIFVLDTIEDSMLGSKKFLLSLLFLIVVIFLYGPRNLIHHVRKRLRVRLLPPPFFWQLSWYIICPLGLVGLMALAFLGRGGTFFRDDVPLWIKLAAVGYEFYYWVIILFFLVQTAVAWKRPTRPRGVWRLETSPDDVENDEGGGGGGGGSDESVLITASEPRSKPTEAASKTGAIESSPTLTGGGESVPAVPADSEAPQAAAKDGETTEEPEEDLTLPGEKRRAEAARGAVERIRGLELEPGPDEADLFVRLHAWSRGPPKPPTPSPTPTPPSPESEPPPESEQPPESVSPPTSAPSSPPPPSPSPTPSPEPPPRLPSIDSIQTEYANFLGRQSPDMRARGLPIPEQERIEREGVSRLPWRDEQLSRQFGPNVLGMMSPFTKHGLFGRGRVSPDLPLRRSPEWTEPPRRAASVAAAIPEGQEAEEPPKDVSEDTPSLMNMLRNMKS</sequence>
<evidence type="ECO:0000256" key="11">
    <source>
        <dbReference type="ARBA" id="ARBA00023180"/>
    </source>
</evidence>
<organism evidence="18 19">
    <name type="scientific">Amphibalanus amphitrite</name>
    <name type="common">Striped barnacle</name>
    <name type="synonym">Balanus amphitrite</name>
    <dbReference type="NCBI Taxonomy" id="1232801"/>
    <lineage>
        <taxon>Eukaryota</taxon>
        <taxon>Metazoa</taxon>
        <taxon>Ecdysozoa</taxon>
        <taxon>Arthropoda</taxon>
        <taxon>Crustacea</taxon>
        <taxon>Multicrustacea</taxon>
        <taxon>Cirripedia</taxon>
        <taxon>Thoracica</taxon>
        <taxon>Thoracicalcarea</taxon>
        <taxon>Balanomorpha</taxon>
        <taxon>Balanoidea</taxon>
        <taxon>Balanidae</taxon>
        <taxon>Amphibalaninae</taxon>
        <taxon>Amphibalanus</taxon>
    </lineage>
</organism>
<feature type="transmembrane region" description="Helical" evidence="17">
    <location>
        <begin position="136"/>
        <end position="159"/>
    </location>
</feature>
<evidence type="ECO:0000256" key="8">
    <source>
        <dbReference type="ARBA" id="ARBA00023053"/>
    </source>
</evidence>
<evidence type="ECO:0000256" key="5">
    <source>
        <dbReference type="ARBA" id="ARBA00022847"/>
    </source>
</evidence>
<dbReference type="GO" id="GO:0015179">
    <property type="term" value="F:L-amino acid transmembrane transporter activity"/>
    <property type="evidence" value="ECO:0007669"/>
    <property type="project" value="TreeGrafter"/>
</dbReference>
<feature type="transmembrane region" description="Helical" evidence="17">
    <location>
        <begin position="20"/>
        <end position="44"/>
    </location>
</feature>
<dbReference type="PROSITE" id="PS50267">
    <property type="entry name" value="NA_NEUROTRAN_SYMP_3"/>
    <property type="match status" value="1"/>
</dbReference>
<feature type="region of interest" description="Disordered" evidence="16">
    <location>
        <begin position="460"/>
        <end position="524"/>
    </location>
</feature>
<dbReference type="PANTHER" id="PTHR11616:SF321">
    <property type="entry name" value="SODIUM-DEPENDENT NUTRIENT AMINO ACID TRANSPORTER 1-RELATED"/>
    <property type="match status" value="1"/>
</dbReference>
<comment type="function">
    <text evidence="13">Unusual broad substrate spectrum amino acid:sodium cotransporter that promotes absorption of the D isomers of essential amino acids. Neutral amino acids are the preferred substrates, especially methionine and phenylalanine.</text>
</comment>
<dbReference type="AlphaFoldDB" id="A0A6A4VCH4"/>
<feature type="compositionally biased region" description="Basic and acidic residues" evidence="16">
    <location>
        <begin position="297"/>
        <end position="316"/>
    </location>
</feature>
<keyword evidence="6" id="KW-0029">Amino-acid transport</keyword>
<feature type="region of interest" description="Disordered" evidence="16">
    <location>
        <begin position="206"/>
        <end position="433"/>
    </location>
</feature>
<evidence type="ECO:0000256" key="16">
    <source>
        <dbReference type="SAM" id="MobiDB-lite"/>
    </source>
</evidence>
<dbReference type="GO" id="GO:0089718">
    <property type="term" value="P:amino acid import across plasma membrane"/>
    <property type="evidence" value="ECO:0007669"/>
    <property type="project" value="TreeGrafter"/>
</dbReference>
<evidence type="ECO:0000256" key="2">
    <source>
        <dbReference type="ARBA" id="ARBA00006459"/>
    </source>
</evidence>
<accession>A0A6A4VCH4</accession>
<evidence type="ECO:0000256" key="13">
    <source>
        <dbReference type="ARBA" id="ARBA00037785"/>
    </source>
</evidence>
<evidence type="ECO:0000256" key="17">
    <source>
        <dbReference type="SAM" id="Phobius"/>
    </source>
</evidence>
<dbReference type="Pfam" id="PF00209">
    <property type="entry name" value="SNF"/>
    <property type="match status" value="1"/>
</dbReference>
<dbReference type="GO" id="GO:0005283">
    <property type="term" value="F:amino acid:sodium symporter activity"/>
    <property type="evidence" value="ECO:0007669"/>
    <property type="project" value="TreeGrafter"/>
</dbReference>
<keyword evidence="19" id="KW-1185">Reference proteome</keyword>
<comment type="similarity">
    <text evidence="2">Belongs to the sodium:neurotransmitter symporter (SNF) (TC 2.A.22) family.</text>
</comment>
<comment type="subcellular location">
    <subcellularLocation>
        <location evidence="1">Membrane</location>
        <topology evidence="1">Multi-pass membrane protein</topology>
    </subcellularLocation>
</comment>
<evidence type="ECO:0000256" key="6">
    <source>
        <dbReference type="ARBA" id="ARBA00022970"/>
    </source>
</evidence>
<evidence type="ECO:0000256" key="9">
    <source>
        <dbReference type="ARBA" id="ARBA00023065"/>
    </source>
</evidence>
<keyword evidence="15" id="KW-0479">Metal-binding</keyword>
<feature type="compositionally biased region" description="Pro residues" evidence="16">
    <location>
        <begin position="371"/>
        <end position="394"/>
    </location>
</feature>
<feature type="binding site" evidence="15">
    <location>
        <position position="34"/>
    </location>
    <ligand>
        <name>Na(+)</name>
        <dbReference type="ChEBI" id="CHEBI:29101"/>
        <label>1</label>
    </ligand>
</feature>
<evidence type="ECO:0000256" key="4">
    <source>
        <dbReference type="ARBA" id="ARBA00022692"/>
    </source>
</evidence>
<dbReference type="Proteomes" id="UP000440578">
    <property type="component" value="Unassembled WGS sequence"/>
</dbReference>
<dbReference type="GO" id="GO:0005886">
    <property type="term" value="C:plasma membrane"/>
    <property type="evidence" value="ECO:0007669"/>
    <property type="project" value="TreeGrafter"/>
</dbReference>
<evidence type="ECO:0000256" key="15">
    <source>
        <dbReference type="PIRSR" id="PIRSR600175-1"/>
    </source>
</evidence>
<keyword evidence="5" id="KW-0769">Symport</keyword>
<dbReference type="PANTHER" id="PTHR11616">
    <property type="entry name" value="SODIUM/CHLORIDE DEPENDENT TRANSPORTER"/>
    <property type="match status" value="1"/>
</dbReference>
<feature type="transmembrane region" description="Helical" evidence="17">
    <location>
        <begin position="56"/>
        <end position="76"/>
    </location>
</feature>
<feature type="binding site" evidence="15">
    <location>
        <position position="30"/>
    </location>
    <ligand>
        <name>Na(+)</name>
        <dbReference type="ChEBI" id="CHEBI:29101"/>
        <label>1</label>
    </ligand>
</feature>
<feature type="compositionally biased region" description="Basic and acidic residues" evidence="16">
    <location>
        <begin position="424"/>
        <end position="433"/>
    </location>
</feature>
<evidence type="ECO:0000256" key="3">
    <source>
        <dbReference type="ARBA" id="ARBA00022448"/>
    </source>
</evidence>
<feature type="compositionally biased region" description="Basic and acidic residues" evidence="16">
    <location>
        <begin position="474"/>
        <end position="486"/>
    </location>
</feature>
<evidence type="ECO:0000256" key="10">
    <source>
        <dbReference type="ARBA" id="ARBA00023136"/>
    </source>
</evidence>
<feature type="transmembrane region" description="Helical" evidence="17">
    <location>
        <begin position="96"/>
        <end position="116"/>
    </location>
</feature>
<name>A0A6A4VCH4_AMPAM</name>
<feature type="transmembrane region" description="Helical" evidence="17">
    <location>
        <begin position="179"/>
        <end position="196"/>
    </location>
</feature>
<dbReference type="PRINTS" id="PR01217">
    <property type="entry name" value="PRICHEXTENSN"/>
</dbReference>